<dbReference type="RefSeq" id="WP_043382276.1">
    <property type="nucleotide sequence ID" value="NZ_KN039947.1"/>
</dbReference>
<dbReference type="Gene3D" id="1.10.10.10">
    <property type="entry name" value="Winged helix-like DNA-binding domain superfamily/Winged helix DNA-binding domain"/>
    <property type="match status" value="2"/>
</dbReference>
<keyword evidence="2 5" id="KW-0238">DNA-binding</keyword>
<dbReference type="GO" id="GO:0045892">
    <property type="term" value="P:negative regulation of DNA-templated transcription"/>
    <property type="evidence" value="ECO:0007669"/>
    <property type="project" value="TreeGrafter"/>
</dbReference>
<dbReference type="CDD" id="cd07377">
    <property type="entry name" value="WHTH_GntR"/>
    <property type="match status" value="1"/>
</dbReference>
<organism evidence="5 6">
    <name type="scientific">Streptomyces mutabilis</name>
    <dbReference type="NCBI Taxonomy" id="67332"/>
    <lineage>
        <taxon>Bacteria</taxon>
        <taxon>Bacillati</taxon>
        <taxon>Actinomycetota</taxon>
        <taxon>Actinomycetes</taxon>
        <taxon>Kitasatosporales</taxon>
        <taxon>Streptomycetaceae</taxon>
        <taxon>Streptomyces</taxon>
    </lineage>
</organism>
<proteinExistence type="predicted"/>
<dbReference type="Proteomes" id="UP000029095">
    <property type="component" value="Unassembled WGS sequence"/>
</dbReference>
<dbReference type="PROSITE" id="PS50949">
    <property type="entry name" value="HTH_GNTR"/>
    <property type="match status" value="2"/>
</dbReference>
<dbReference type="InterPro" id="IPR050679">
    <property type="entry name" value="Bact_HTH_transcr_reg"/>
</dbReference>
<comment type="caution">
    <text evidence="5">The sequence shown here is derived from an EMBL/GenBank/DDBJ whole genome shotgun (WGS) entry which is preliminary data.</text>
</comment>
<accession>A0A086MTP1</accession>
<dbReference type="PANTHER" id="PTHR44846">
    <property type="entry name" value="MANNOSYL-D-GLYCERATE TRANSPORT/METABOLISM SYSTEM REPRESSOR MNGR-RELATED"/>
    <property type="match status" value="1"/>
</dbReference>
<dbReference type="PANTHER" id="PTHR44846:SF17">
    <property type="entry name" value="GNTR-FAMILY TRANSCRIPTIONAL REGULATOR"/>
    <property type="match status" value="1"/>
</dbReference>
<evidence type="ECO:0000256" key="2">
    <source>
        <dbReference type="ARBA" id="ARBA00023125"/>
    </source>
</evidence>
<feature type="domain" description="HTH gntR-type" evidence="4">
    <location>
        <begin position="7"/>
        <end position="73"/>
    </location>
</feature>
<keyword evidence="3" id="KW-0804">Transcription</keyword>
<dbReference type="PRINTS" id="PR00035">
    <property type="entry name" value="HTHGNTR"/>
</dbReference>
<dbReference type="HOGENOM" id="CLU_144213_0_0_11"/>
<evidence type="ECO:0000259" key="4">
    <source>
        <dbReference type="PROSITE" id="PS50949"/>
    </source>
</evidence>
<keyword evidence="1" id="KW-0805">Transcription regulation</keyword>
<reference evidence="5 6" key="1">
    <citation type="submission" date="2014-05" db="EMBL/GenBank/DDBJ databases">
        <title>Complete genome sequence of the Streptomyces mutabilis TRM45540.</title>
        <authorList>
            <person name="Luo X."/>
            <person name="Zhang L."/>
        </authorList>
    </citation>
    <scope>NUCLEOTIDE SEQUENCE [LARGE SCALE GENOMIC DNA]</scope>
    <source>
        <strain evidence="5 6">TRM45540</strain>
    </source>
</reference>
<dbReference type="InterPro" id="IPR000524">
    <property type="entry name" value="Tscrpt_reg_HTH_GntR"/>
</dbReference>
<keyword evidence="6" id="KW-1185">Reference proteome</keyword>
<evidence type="ECO:0000313" key="6">
    <source>
        <dbReference type="Proteomes" id="UP000029095"/>
    </source>
</evidence>
<dbReference type="GO" id="GO:0003677">
    <property type="term" value="F:DNA binding"/>
    <property type="evidence" value="ECO:0007669"/>
    <property type="project" value="UniProtKB-KW"/>
</dbReference>
<dbReference type="Pfam" id="PF00392">
    <property type="entry name" value="GntR"/>
    <property type="match status" value="2"/>
</dbReference>
<dbReference type="EMBL" id="JNFQ01000003">
    <property type="protein sequence ID" value="KFG72259.1"/>
    <property type="molecule type" value="Genomic_DNA"/>
</dbReference>
<evidence type="ECO:0000313" key="5">
    <source>
        <dbReference type="EMBL" id="KFG72259.1"/>
    </source>
</evidence>
<dbReference type="AlphaFoldDB" id="A0A086MTP1"/>
<sequence>MPQASPRGTYLQVSEALRQKIETGEIAEALPSQAALMRAYDVSRSTIERALAALKAEGLIESVQGAGWFVAGTGDRRPLVERVTDLLRGEGVNVGDRFPTEKELCEQFGVSRTAVRSAIAQMEGRGLIGKGAGRGREVLTLPTGRETQTA</sequence>
<evidence type="ECO:0000256" key="1">
    <source>
        <dbReference type="ARBA" id="ARBA00023015"/>
    </source>
</evidence>
<feature type="domain" description="HTH gntR-type" evidence="4">
    <location>
        <begin position="73"/>
        <end position="141"/>
    </location>
</feature>
<dbReference type="STRING" id="1915400.FM21_29315"/>
<evidence type="ECO:0000256" key="3">
    <source>
        <dbReference type="ARBA" id="ARBA00023163"/>
    </source>
</evidence>
<dbReference type="SUPFAM" id="SSF46785">
    <property type="entry name" value="Winged helix' DNA-binding domain"/>
    <property type="match status" value="2"/>
</dbReference>
<dbReference type="GO" id="GO:0003700">
    <property type="term" value="F:DNA-binding transcription factor activity"/>
    <property type="evidence" value="ECO:0007669"/>
    <property type="project" value="InterPro"/>
</dbReference>
<name>A0A086MTP1_9ACTN</name>
<gene>
    <name evidence="5" type="ORF">FM21_29315</name>
</gene>
<dbReference type="InterPro" id="IPR036388">
    <property type="entry name" value="WH-like_DNA-bd_sf"/>
</dbReference>
<dbReference type="SMART" id="SM00345">
    <property type="entry name" value="HTH_GNTR"/>
    <property type="match status" value="2"/>
</dbReference>
<dbReference type="InterPro" id="IPR036390">
    <property type="entry name" value="WH_DNA-bd_sf"/>
</dbReference>
<protein>
    <submittedName>
        <fullName evidence="5">DNA-binding protein</fullName>
    </submittedName>
</protein>